<accession>A0A139I260</accession>
<dbReference type="PANTHER" id="PTHR40257">
    <property type="match status" value="1"/>
</dbReference>
<dbReference type="PANTHER" id="PTHR40257:SF1">
    <property type="entry name" value="DUF1330 DOMAIN-CONTAINING PROTEIN"/>
    <property type="match status" value="1"/>
</dbReference>
<evidence type="ECO:0008006" key="3">
    <source>
        <dbReference type="Google" id="ProtNLM"/>
    </source>
</evidence>
<organism evidence="1 2">
    <name type="scientific">Pseudocercospora musae</name>
    <dbReference type="NCBI Taxonomy" id="113226"/>
    <lineage>
        <taxon>Eukaryota</taxon>
        <taxon>Fungi</taxon>
        <taxon>Dikarya</taxon>
        <taxon>Ascomycota</taxon>
        <taxon>Pezizomycotina</taxon>
        <taxon>Dothideomycetes</taxon>
        <taxon>Dothideomycetidae</taxon>
        <taxon>Mycosphaerellales</taxon>
        <taxon>Mycosphaerellaceae</taxon>
        <taxon>Pseudocercospora</taxon>
    </lineage>
</organism>
<comment type="caution">
    <text evidence="1">The sequence shown here is derived from an EMBL/GenBank/DDBJ whole genome shotgun (WGS) entry which is preliminary data.</text>
</comment>
<dbReference type="Proteomes" id="UP000073492">
    <property type="component" value="Unassembled WGS sequence"/>
</dbReference>
<reference evidence="1 2" key="1">
    <citation type="submission" date="2015-07" db="EMBL/GenBank/DDBJ databases">
        <title>Comparative genomics of the Sigatoka disease complex on banana suggests a link between parallel evolutionary changes in Pseudocercospora fijiensis and Pseudocercospora eumusae and increased virulence on the banana host.</title>
        <authorList>
            <person name="Chang T.-C."/>
            <person name="Salvucci A."/>
            <person name="Crous P.W."/>
            <person name="Stergiopoulos I."/>
        </authorList>
    </citation>
    <scope>NUCLEOTIDE SEQUENCE [LARGE SCALE GENOMIC DNA]</scope>
    <source>
        <strain evidence="1 2">CBS 116634</strain>
    </source>
</reference>
<evidence type="ECO:0000313" key="2">
    <source>
        <dbReference type="Proteomes" id="UP000073492"/>
    </source>
</evidence>
<dbReference type="Gene3D" id="3.30.70.100">
    <property type="match status" value="1"/>
</dbReference>
<keyword evidence="2" id="KW-1185">Reference proteome</keyword>
<dbReference type="OrthoDB" id="265717at2759"/>
<gene>
    <name evidence="1" type="ORF">AC579_2558</name>
</gene>
<protein>
    <recommendedName>
        <fullName evidence="3">EthD domain-containing protein</fullName>
    </recommendedName>
</protein>
<evidence type="ECO:0000313" key="1">
    <source>
        <dbReference type="EMBL" id="KXT08794.1"/>
    </source>
</evidence>
<proteinExistence type="predicted"/>
<dbReference type="AlphaFoldDB" id="A0A139I260"/>
<dbReference type="EMBL" id="LFZO01000401">
    <property type="protein sequence ID" value="KXT08794.1"/>
    <property type="molecule type" value="Genomic_DNA"/>
</dbReference>
<name>A0A139I260_9PEZI</name>
<sequence length="286" mass="31723">MPECTIHLISRQAGTPPSDFFNQLKLDIEDHRLPYIVKGKPCGWVHRPHNLQAEQLTGHKWDIFLLADYNELPSRVAGSVSAHISVTVDIPGDQYDALVAAIDQSPNVAPETPDLPADWSPCKPGVRIDAEPSGVIPEKTIFGAKDGSLDVGGLRLDQRMADFLTNAEPRDIRGSPICYFNLFKYKNGDRSVHDSYMEGLKNKFDPTAGAQIKFMGPVQGDLKYDGEQGKGTSSKEGKWDDANLVQYDSVWHYAYMLSTDVYEELNKEKVNGLDDICILLVSELGV</sequence>